<dbReference type="Proteomes" id="UP000664132">
    <property type="component" value="Unassembled WGS sequence"/>
</dbReference>
<keyword evidence="2" id="KW-0812">Transmembrane</keyword>
<comment type="caution">
    <text evidence="3">The sequence shown here is derived from an EMBL/GenBank/DDBJ whole genome shotgun (WGS) entry which is preliminary data.</text>
</comment>
<name>A0A8H7TD66_9HELO</name>
<proteinExistence type="predicted"/>
<keyword evidence="2" id="KW-0472">Membrane</keyword>
<protein>
    <submittedName>
        <fullName evidence="3">Uncharacterized protein</fullName>
    </submittedName>
</protein>
<feature type="transmembrane region" description="Helical" evidence="2">
    <location>
        <begin position="50"/>
        <end position="69"/>
    </location>
</feature>
<keyword evidence="4" id="KW-1185">Reference proteome</keyword>
<gene>
    <name evidence="3" type="ORF">IFR04_009172</name>
</gene>
<dbReference type="EMBL" id="JAFJYH010000148">
    <property type="protein sequence ID" value="KAG4417669.1"/>
    <property type="molecule type" value="Genomic_DNA"/>
</dbReference>
<evidence type="ECO:0000256" key="1">
    <source>
        <dbReference type="SAM" id="MobiDB-lite"/>
    </source>
</evidence>
<feature type="transmembrane region" description="Helical" evidence="2">
    <location>
        <begin position="171"/>
        <end position="194"/>
    </location>
</feature>
<evidence type="ECO:0000313" key="4">
    <source>
        <dbReference type="Proteomes" id="UP000664132"/>
    </source>
</evidence>
<feature type="transmembrane region" description="Helical" evidence="2">
    <location>
        <begin position="231"/>
        <end position="253"/>
    </location>
</feature>
<keyword evidence="2" id="KW-1133">Transmembrane helix</keyword>
<sequence>MPLSPSNPHHTPRNQHHSGYNQHPPRPPKLMKTITFGLFGRNPDARHYRFLWVLPVGFHLAANAINATIMKKTPGYGELFSVADVVLFYTTRPRITWFLSALLTVPWAGRRDNGRQHWSRNWVSFAYTQGFAEFALQAISLYTLIIANIHGKQLRDQGIDSPKSKTWGNSEMVIAALGWVAMFGFSCLLVLVFVCSCCGRKGRKDVNGGYGSGDNMDNEERGGRKGGHCGWFDYGWILVAVVAVALGCNWVFWDGYLREFPEE</sequence>
<accession>A0A8H7TD66</accession>
<organism evidence="3 4">
    <name type="scientific">Cadophora malorum</name>
    <dbReference type="NCBI Taxonomy" id="108018"/>
    <lineage>
        <taxon>Eukaryota</taxon>
        <taxon>Fungi</taxon>
        <taxon>Dikarya</taxon>
        <taxon>Ascomycota</taxon>
        <taxon>Pezizomycotina</taxon>
        <taxon>Leotiomycetes</taxon>
        <taxon>Helotiales</taxon>
        <taxon>Ploettnerulaceae</taxon>
        <taxon>Cadophora</taxon>
    </lineage>
</organism>
<evidence type="ECO:0000313" key="3">
    <source>
        <dbReference type="EMBL" id="KAG4417669.1"/>
    </source>
</evidence>
<evidence type="ECO:0000256" key="2">
    <source>
        <dbReference type="SAM" id="Phobius"/>
    </source>
</evidence>
<dbReference type="OrthoDB" id="3551118at2759"/>
<reference evidence="3" key="1">
    <citation type="submission" date="2021-02" db="EMBL/GenBank/DDBJ databases">
        <title>Genome sequence Cadophora malorum strain M34.</title>
        <authorList>
            <person name="Stefanovic E."/>
            <person name="Vu D."/>
            <person name="Scully C."/>
            <person name="Dijksterhuis J."/>
            <person name="Roader J."/>
            <person name="Houbraken J."/>
        </authorList>
    </citation>
    <scope>NUCLEOTIDE SEQUENCE</scope>
    <source>
        <strain evidence="3">M34</strain>
    </source>
</reference>
<dbReference type="AlphaFoldDB" id="A0A8H7TD66"/>
<feature type="region of interest" description="Disordered" evidence="1">
    <location>
        <begin position="1"/>
        <end position="28"/>
    </location>
</feature>
<feature type="transmembrane region" description="Helical" evidence="2">
    <location>
        <begin position="130"/>
        <end position="151"/>
    </location>
</feature>